<organism evidence="3 4">
    <name type="scientific">Penicillium canescens</name>
    <dbReference type="NCBI Taxonomy" id="5083"/>
    <lineage>
        <taxon>Eukaryota</taxon>
        <taxon>Fungi</taxon>
        <taxon>Dikarya</taxon>
        <taxon>Ascomycota</taxon>
        <taxon>Pezizomycotina</taxon>
        <taxon>Eurotiomycetes</taxon>
        <taxon>Eurotiomycetidae</taxon>
        <taxon>Eurotiales</taxon>
        <taxon>Aspergillaceae</taxon>
        <taxon>Penicillium</taxon>
    </lineage>
</organism>
<accession>A0AAD6NED9</accession>
<feature type="transmembrane region" description="Helical" evidence="1">
    <location>
        <begin position="579"/>
        <end position="602"/>
    </location>
</feature>
<name>A0AAD6NED9_PENCN</name>
<feature type="transmembrane region" description="Helical" evidence="1">
    <location>
        <begin position="517"/>
        <end position="542"/>
    </location>
</feature>
<gene>
    <name evidence="3" type="ORF">N7460_000826</name>
</gene>
<feature type="transmembrane region" description="Helical" evidence="1">
    <location>
        <begin position="653"/>
        <end position="675"/>
    </location>
</feature>
<protein>
    <recommendedName>
        <fullName evidence="2">DUF6536 domain-containing protein</fullName>
    </recommendedName>
</protein>
<dbReference type="AlphaFoldDB" id="A0AAD6NED9"/>
<dbReference type="PANTHER" id="PTHR35395:SF1">
    <property type="entry name" value="DUF6536 DOMAIN-CONTAINING PROTEIN"/>
    <property type="match status" value="1"/>
</dbReference>
<reference evidence="3" key="1">
    <citation type="journal article" date="2023" name="IMA Fungus">
        <title>Comparative genomic study of the Penicillium genus elucidates a diverse pangenome and 15 lateral gene transfer events.</title>
        <authorList>
            <person name="Petersen C."/>
            <person name="Sorensen T."/>
            <person name="Nielsen M.R."/>
            <person name="Sondergaard T.E."/>
            <person name="Sorensen J.L."/>
            <person name="Fitzpatrick D.A."/>
            <person name="Frisvad J.C."/>
            <person name="Nielsen K.L."/>
        </authorList>
    </citation>
    <scope>NUCLEOTIDE SEQUENCE</scope>
    <source>
        <strain evidence="3">IBT 15450</strain>
    </source>
</reference>
<dbReference type="EMBL" id="JAQJZL010000001">
    <property type="protein sequence ID" value="KAJ6057552.1"/>
    <property type="molecule type" value="Genomic_DNA"/>
</dbReference>
<evidence type="ECO:0000313" key="4">
    <source>
        <dbReference type="Proteomes" id="UP001219568"/>
    </source>
</evidence>
<dbReference type="Proteomes" id="UP001219568">
    <property type="component" value="Unassembled WGS sequence"/>
</dbReference>
<dbReference type="Pfam" id="PF20163">
    <property type="entry name" value="DUF6536"/>
    <property type="match status" value="1"/>
</dbReference>
<evidence type="ECO:0000259" key="2">
    <source>
        <dbReference type="Pfam" id="PF20163"/>
    </source>
</evidence>
<proteinExistence type="predicted"/>
<reference evidence="3" key="2">
    <citation type="submission" date="2023-01" db="EMBL/GenBank/DDBJ databases">
        <authorList>
            <person name="Petersen C."/>
        </authorList>
    </citation>
    <scope>NUCLEOTIDE SEQUENCE</scope>
    <source>
        <strain evidence="3">IBT 15450</strain>
    </source>
</reference>
<dbReference type="InterPro" id="IPR046623">
    <property type="entry name" value="DUF6536"/>
</dbReference>
<evidence type="ECO:0000256" key="1">
    <source>
        <dbReference type="SAM" id="Phobius"/>
    </source>
</evidence>
<keyword evidence="1" id="KW-1133">Transmembrane helix</keyword>
<sequence length="797" mass="87556">MENWVKRAWVRVQSFFLRQHYHGVSQNRKNESGAELCAIQRPDPALTFSSNLKKVQSTPTTQIHEQDTLLQSSGEQISVEPIHNPSDIQHPGWISGVNLCAKIASGILFINIIFIAVAAGLARKHPTSLQFSTSQVFYEGSCNLTKRWNVALHFIINILSTGILAASNYCMQSLVAPTREEVDACHAQGKWLDIGTASIRNLFSIEKRRIVLWLALMITATPFHLLYNSMVFESLGTNLFGTYVGPRDLTSENIGRLTTPGLEKCFAAPAGISGVGSFTWDEFSSYISDGSYTRLSLTECESIATDQNATGTKALIVLVNEISVNDGGNQAILWTGAFGGLPNSNAGTLLSGIEGTRSFSLVNTSSETYVECTSWKNSQDAYEPGGTLSAQECLSIPTDERCQLLYNPPICIIISLTALAKIMAMFLAARIGRSKTAPLLTRGDAVASFVSRPDSSTEGQCWLSNKDVHNGDWKVFQQNRTGMPPILANRRGTEEQSRYKKLVRRKWQVQVPSKRKWVATLFLCLSCIGAGVALFEMALGSIDDGVTRSRSLSASRLEIWWELGFNAGSSNIITLEMPLTMLGSVVLANVPQLALTLSYYCYNNVVTDMLAAREYSSYGASRKPLRVTWPAKGSRQRSTYWLSVPYQYAAPILLIYGILHWLVSQSIYYVLVIPYDMQGNPSLANRVSALGYSPLPIFLSILVGSLMICILIGISCQRLQSDMPLAGSCSAAISAACHPPKDEDLDTAILGPIKWGQAMRSSTLGMNHFNNEIDDENGHCSFTALDTVRPNLTKFYA</sequence>
<feature type="transmembrane region" description="Helical" evidence="1">
    <location>
        <begin position="210"/>
        <end position="227"/>
    </location>
</feature>
<evidence type="ECO:0000313" key="3">
    <source>
        <dbReference type="EMBL" id="KAJ6057552.1"/>
    </source>
</evidence>
<feature type="domain" description="DUF6536" evidence="2">
    <location>
        <begin position="93"/>
        <end position="248"/>
    </location>
</feature>
<keyword evidence="1" id="KW-0472">Membrane</keyword>
<feature type="transmembrane region" description="Helical" evidence="1">
    <location>
        <begin position="695"/>
        <end position="714"/>
    </location>
</feature>
<keyword evidence="4" id="KW-1185">Reference proteome</keyword>
<comment type="caution">
    <text evidence="3">The sequence shown here is derived from an EMBL/GenBank/DDBJ whole genome shotgun (WGS) entry which is preliminary data.</text>
</comment>
<keyword evidence="1" id="KW-0812">Transmembrane</keyword>
<feature type="transmembrane region" description="Helical" evidence="1">
    <location>
        <begin position="103"/>
        <end position="122"/>
    </location>
</feature>
<dbReference type="PANTHER" id="PTHR35395">
    <property type="entry name" value="DUF6536 DOMAIN-CONTAINING PROTEIN"/>
    <property type="match status" value="1"/>
</dbReference>
<feature type="transmembrane region" description="Helical" evidence="1">
    <location>
        <begin position="405"/>
        <end position="429"/>
    </location>
</feature>